<accession>A0A2T3B095</accession>
<dbReference type="Proteomes" id="UP000241818">
    <property type="component" value="Unassembled WGS sequence"/>
</dbReference>
<evidence type="ECO:0000313" key="2">
    <source>
        <dbReference type="Proteomes" id="UP000241818"/>
    </source>
</evidence>
<sequence length="165" mass="18644">MIGPAINYGVLELAAGERRAALSNGLFQLLSDPKNQLKKRLVPTHPRLMILQSGRFLFSRPCYIFENPSIHQRLCAIKRLLAGARLRTPKQRSSLVIAWLLMCGVLSARALEGRGGGYGRLCCGSGTHLCYIFSQRQPLHGQFQNLHIWRTWLTRTWSCPKFLPS</sequence>
<dbReference type="InParanoid" id="A0A2T3B095"/>
<dbReference type="RefSeq" id="XP_024720320.1">
    <property type="nucleotide sequence ID" value="XM_024865155.1"/>
</dbReference>
<protein>
    <submittedName>
        <fullName evidence="1">Uncharacterized protein</fullName>
    </submittedName>
</protein>
<reference evidence="1 2" key="1">
    <citation type="journal article" date="2018" name="New Phytol.">
        <title>Comparative genomics and transcriptomics depict ericoid mycorrhizal fungi as versatile saprotrophs and plant mutualists.</title>
        <authorList>
            <person name="Martino E."/>
            <person name="Morin E."/>
            <person name="Grelet G.A."/>
            <person name="Kuo A."/>
            <person name="Kohler A."/>
            <person name="Daghino S."/>
            <person name="Barry K.W."/>
            <person name="Cichocki N."/>
            <person name="Clum A."/>
            <person name="Dockter R.B."/>
            <person name="Hainaut M."/>
            <person name="Kuo R.C."/>
            <person name="LaButti K."/>
            <person name="Lindahl B.D."/>
            <person name="Lindquist E.A."/>
            <person name="Lipzen A."/>
            <person name="Khouja H.R."/>
            <person name="Magnuson J."/>
            <person name="Murat C."/>
            <person name="Ohm R.A."/>
            <person name="Singer S.W."/>
            <person name="Spatafora J.W."/>
            <person name="Wang M."/>
            <person name="Veneault-Fourrey C."/>
            <person name="Henrissat B."/>
            <person name="Grigoriev I.V."/>
            <person name="Martin F.M."/>
            <person name="Perotto S."/>
        </authorList>
    </citation>
    <scope>NUCLEOTIDE SEQUENCE [LARGE SCALE GENOMIC DNA]</scope>
    <source>
        <strain evidence="1 2">ATCC 22711</strain>
    </source>
</reference>
<evidence type="ECO:0000313" key="1">
    <source>
        <dbReference type="EMBL" id="PSS16812.1"/>
    </source>
</evidence>
<dbReference type="EMBL" id="KZ679012">
    <property type="protein sequence ID" value="PSS16812.1"/>
    <property type="molecule type" value="Genomic_DNA"/>
</dbReference>
<organism evidence="1 2">
    <name type="scientific">Amorphotheca resinae ATCC 22711</name>
    <dbReference type="NCBI Taxonomy" id="857342"/>
    <lineage>
        <taxon>Eukaryota</taxon>
        <taxon>Fungi</taxon>
        <taxon>Dikarya</taxon>
        <taxon>Ascomycota</taxon>
        <taxon>Pezizomycotina</taxon>
        <taxon>Leotiomycetes</taxon>
        <taxon>Helotiales</taxon>
        <taxon>Amorphothecaceae</taxon>
        <taxon>Amorphotheca</taxon>
    </lineage>
</organism>
<dbReference type="GeneID" id="36573236"/>
<dbReference type="AlphaFoldDB" id="A0A2T3B095"/>
<proteinExistence type="predicted"/>
<gene>
    <name evidence="1" type="ORF">M430DRAFT_248905</name>
</gene>
<keyword evidence="2" id="KW-1185">Reference proteome</keyword>
<name>A0A2T3B095_AMORE</name>